<name>A0ABQ7HHY7_GEOSE</name>
<reference evidence="1 2" key="1">
    <citation type="submission" date="2016-03" db="EMBL/GenBank/DDBJ databases">
        <title>Spore heat resistance.</title>
        <authorList>
            <person name="Boekhorst J."/>
            <person name="Berendsen E.M."/>
            <person name="Wells-Bennik M.H."/>
            <person name="Kuipers O.P."/>
        </authorList>
    </citation>
    <scope>NUCLEOTIDE SEQUENCE [LARGE SCALE GENOMIC DNA]</scope>
    <source>
        <strain evidence="1 2">GS8</strain>
    </source>
</reference>
<proteinExistence type="predicted"/>
<keyword evidence="2" id="KW-1185">Reference proteome</keyword>
<dbReference type="EMBL" id="LUCS01000018">
    <property type="protein sequence ID" value="KAF6511788.1"/>
    <property type="molecule type" value="Genomic_DNA"/>
</dbReference>
<gene>
    <name evidence="1" type="ORF">GS8_1364</name>
</gene>
<evidence type="ECO:0000313" key="2">
    <source>
        <dbReference type="Proteomes" id="UP000773850"/>
    </source>
</evidence>
<evidence type="ECO:0000313" key="1">
    <source>
        <dbReference type="EMBL" id="KAF6511788.1"/>
    </source>
</evidence>
<protein>
    <submittedName>
        <fullName evidence="1">Uncharacterized protein</fullName>
    </submittedName>
</protein>
<organism evidence="1 2">
    <name type="scientific">Geobacillus stearothermophilus</name>
    <name type="common">Bacillus stearothermophilus</name>
    <dbReference type="NCBI Taxonomy" id="1422"/>
    <lineage>
        <taxon>Bacteria</taxon>
        <taxon>Bacillati</taxon>
        <taxon>Bacillota</taxon>
        <taxon>Bacilli</taxon>
        <taxon>Bacillales</taxon>
        <taxon>Anoxybacillaceae</taxon>
        <taxon>Geobacillus</taxon>
    </lineage>
</organism>
<accession>A0ABQ7HHY7</accession>
<dbReference type="Proteomes" id="UP000773850">
    <property type="component" value="Unassembled WGS sequence"/>
</dbReference>
<comment type="caution">
    <text evidence="1">The sequence shown here is derived from an EMBL/GenBank/DDBJ whole genome shotgun (WGS) entry which is preliminary data.</text>
</comment>
<sequence length="76" mass="9176">MMLVCEWRNFSTDAETYTLELFEEMIGDEFEAMMFEDDQDIPSYIWTANYVVIVKRNTRMYNDISFEKIPRNPVCE</sequence>